<evidence type="ECO:0000256" key="2">
    <source>
        <dbReference type="ARBA" id="ARBA00004448"/>
    </source>
</evidence>
<keyword evidence="16 18" id="KW-0472">Membrane</keyword>
<dbReference type="InterPro" id="IPR001750">
    <property type="entry name" value="ND/Mrp_TM"/>
</dbReference>
<evidence type="ECO:0000256" key="8">
    <source>
        <dbReference type="ARBA" id="ARBA00022692"/>
    </source>
</evidence>
<evidence type="ECO:0000256" key="6">
    <source>
        <dbReference type="ARBA" id="ARBA00022448"/>
    </source>
</evidence>
<dbReference type="PANTHER" id="PTHR46552">
    <property type="entry name" value="NADH-UBIQUINONE OXIDOREDUCTASE CHAIN 2"/>
    <property type="match status" value="1"/>
</dbReference>
<dbReference type="InterPro" id="IPR050175">
    <property type="entry name" value="Complex_I_Subunit_2"/>
</dbReference>
<dbReference type="PRINTS" id="PR01436">
    <property type="entry name" value="NADHDHGNASE2"/>
</dbReference>
<evidence type="ECO:0000256" key="14">
    <source>
        <dbReference type="ARBA" id="ARBA00023075"/>
    </source>
</evidence>
<feature type="transmembrane region" description="Helical" evidence="18">
    <location>
        <begin position="53"/>
        <end position="75"/>
    </location>
</feature>
<geneLocation type="mitochondrion" evidence="20"/>
<reference evidence="20" key="1">
    <citation type="journal article" date="2018" name="J. ISSAAS">
        <title>The contribution of mitochondrial metagenomics to large-scale data mining and phylogenetic analysis of Coleoptera.</title>
        <authorList>
            <person name="Miller K."/>
            <person name="Linard B."/>
            <person name="Motyka M."/>
            <person name="Bocek M."/>
            <person name="Vogler A.P."/>
        </authorList>
    </citation>
    <scope>NUCLEOTIDE SEQUENCE</scope>
</reference>
<gene>
    <name evidence="20" type="primary">nad2</name>
</gene>
<evidence type="ECO:0000259" key="19">
    <source>
        <dbReference type="Pfam" id="PF00361"/>
    </source>
</evidence>
<evidence type="ECO:0000256" key="15">
    <source>
        <dbReference type="ARBA" id="ARBA00023128"/>
    </source>
</evidence>
<evidence type="ECO:0000256" key="10">
    <source>
        <dbReference type="ARBA" id="ARBA00022967"/>
    </source>
</evidence>
<keyword evidence="8 18" id="KW-0812">Transmembrane</keyword>
<keyword evidence="15 18" id="KW-0496">Mitochondrion</keyword>
<accession>A0A346RGZ3</accession>
<evidence type="ECO:0000256" key="1">
    <source>
        <dbReference type="ARBA" id="ARBA00003257"/>
    </source>
</evidence>
<evidence type="ECO:0000256" key="13">
    <source>
        <dbReference type="ARBA" id="ARBA00023027"/>
    </source>
</evidence>
<evidence type="ECO:0000256" key="12">
    <source>
        <dbReference type="ARBA" id="ARBA00022989"/>
    </source>
</evidence>
<keyword evidence="11 18" id="KW-0249">Electron transport</keyword>
<proteinExistence type="inferred from homology"/>
<dbReference type="AlphaFoldDB" id="A0A346RGZ3"/>
<feature type="transmembrane region" description="Helical" evidence="18">
    <location>
        <begin position="305"/>
        <end position="328"/>
    </location>
</feature>
<dbReference type="GO" id="GO:0006120">
    <property type="term" value="P:mitochondrial electron transport, NADH to ubiquinone"/>
    <property type="evidence" value="ECO:0007669"/>
    <property type="project" value="InterPro"/>
</dbReference>
<feature type="transmembrane region" description="Helical" evidence="18">
    <location>
        <begin position="128"/>
        <end position="149"/>
    </location>
</feature>
<feature type="transmembrane region" description="Helical" evidence="18">
    <location>
        <begin position="266"/>
        <end position="284"/>
    </location>
</feature>
<keyword evidence="9 18" id="KW-0999">Mitochondrion inner membrane</keyword>
<evidence type="ECO:0000256" key="16">
    <source>
        <dbReference type="ARBA" id="ARBA00023136"/>
    </source>
</evidence>
<protein>
    <recommendedName>
        <fullName evidence="5 18">NADH-ubiquinone oxidoreductase chain 2</fullName>
        <ecNumber evidence="4 18">7.1.1.2</ecNumber>
    </recommendedName>
</protein>
<keyword evidence="12 18" id="KW-1133">Transmembrane helix</keyword>
<keyword evidence="6" id="KW-0813">Transport</keyword>
<evidence type="ECO:0000256" key="5">
    <source>
        <dbReference type="ARBA" id="ARBA00021008"/>
    </source>
</evidence>
<dbReference type="EC" id="7.1.1.2" evidence="4 18"/>
<evidence type="ECO:0000256" key="7">
    <source>
        <dbReference type="ARBA" id="ARBA00022660"/>
    </source>
</evidence>
<evidence type="ECO:0000256" key="4">
    <source>
        <dbReference type="ARBA" id="ARBA00012944"/>
    </source>
</evidence>
<name>A0A346RGZ3_9COLE</name>
<evidence type="ECO:0000256" key="9">
    <source>
        <dbReference type="ARBA" id="ARBA00022792"/>
    </source>
</evidence>
<evidence type="ECO:0000256" key="11">
    <source>
        <dbReference type="ARBA" id="ARBA00022982"/>
    </source>
</evidence>
<keyword evidence="7 18" id="KW-0679">Respiratory chain</keyword>
<dbReference type="PANTHER" id="PTHR46552:SF1">
    <property type="entry name" value="NADH-UBIQUINONE OXIDOREDUCTASE CHAIN 2"/>
    <property type="match status" value="1"/>
</dbReference>
<dbReference type="GO" id="GO:0005743">
    <property type="term" value="C:mitochondrial inner membrane"/>
    <property type="evidence" value="ECO:0007669"/>
    <property type="project" value="UniProtKB-SubCell"/>
</dbReference>
<dbReference type="InterPro" id="IPR003917">
    <property type="entry name" value="NADH_UbQ_OxRdtase_chain2"/>
</dbReference>
<feature type="domain" description="NADH:quinone oxidoreductase/Mrp antiporter transmembrane" evidence="19">
    <location>
        <begin position="17"/>
        <end position="277"/>
    </location>
</feature>
<keyword evidence="10 18" id="KW-1278">Translocase</keyword>
<sequence>MLFFLVLVLGTMISISSYSWMGMWMGLEMNLLAIIPVMHSPNNAMTTESTIKYFITQAIASSMILFSILLISVNMQIPSMMLNKSTIMMIMNSCLLMKMGAAPFHFWFPEVMEGLSWMNCLLMLTWQKIAPMVIIMYNLYSTTFAEMTIIMSMMISGILGINQVSTRKIMTYSSINHIGWMMAAMMYEKTTWTIYFMIYSAISTSMILYLKWNKISSLNQIQMSQNSKNQKIFFMLSFLNLAGIPPFMGFFPKWIVIQLMIENQQFMMTTLMTLMTLIPVFMYTRPLMSSMMMKTEMKWKTFSNWKSTILSSMNLLTIMGLPTCTMIFSQA</sequence>
<dbReference type="Pfam" id="PF00361">
    <property type="entry name" value="Proton_antipo_M"/>
    <property type="match status" value="1"/>
</dbReference>
<dbReference type="EMBL" id="MG193389">
    <property type="protein sequence ID" value="AXS65340.1"/>
    <property type="molecule type" value="Genomic_DNA"/>
</dbReference>
<comment type="similarity">
    <text evidence="3 18">Belongs to the complex I subunit 2 family.</text>
</comment>
<evidence type="ECO:0000256" key="18">
    <source>
        <dbReference type="RuleBase" id="RU003403"/>
    </source>
</evidence>
<comment type="subcellular location">
    <subcellularLocation>
        <location evidence="2 18">Mitochondrion inner membrane</location>
        <topology evidence="2 18">Multi-pass membrane protein</topology>
    </subcellularLocation>
</comment>
<keyword evidence="14 18" id="KW-0830">Ubiquinone</keyword>
<comment type="catalytic activity">
    <reaction evidence="17 18">
        <text>a ubiquinone + NADH + 5 H(+)(in) = a ubiquinol + NAD(+) + 4 H(+)(out)</text>
        <dbReference type="Rhea" id="RHEA:29091"/>
        <dbReference type="Rhea" id="RHEA-COMP:9565"/>
        <dbReference type="Rhea" id="RHEA-COMP:9566"/>
        <dbReference type="ChEBI" id="CHEBI:15378"/>
        <dbReference type="ChEBI" id="CHEBI:16389"/>
        <dbReference type="ChEBI" id="CHEBI:17976"/>
        <dbReference type="ChEBI" id="CHEBI:57540"/>
        <dbReference type="ChEBI" id="CHEBI:57945"/>
        <dbReference type="EC" id="7.1.1.2"/>
    </reaction>
</comment>
<comment type="function">
    <text evidence="18">Core subunit of the mitochondrial membrane respiratory chain NADH dehydrogenase (Complex I) which catalyzes electron transfer from NADH through the respiratory chain, using ubiquinone as an electron acceptor. Essential for the catalytic activity and assembly of complex I.</text>
</comment>
<dbReference type="GO" id="GO:0008137">
    <property type="term" value="F:NADH dehydrogenase (ubiquinone) activity"/>
    <property type="evidence" value="ECO:0007669"/>
    <property type="project" value="UniProtKB-EC"/>
</dbReference>
<feature type="transmembrane region" description="Helical" evidence="18">
    <location>
        <begin position="193"/>
        <end position="212"/>
    </location>
</feature>
<evidence type="ECO:0000256" key="3">
    <source>
        <dbReference type="ARBA" id="ARBA00007012"/>
    </source>
</evidence>
<organism evidence="20">
    <name type="scientific">Elateroidea sp. 10 KM-2017</name>
    <dbReference type="NCBI Taxonomy" id="2219424"/>
    <lineage>
        <taxon>Eukaryota</taxon>
        <taxon>Metazoa</taxon>
        <taxon>Ecdysozoa</taxon>
        <taxon>Arthropoda</taxon>
        <taxon>Hexapoda</taxon>
        <taxon>Insecta</taxon>
        <taxon>Pterygota</taxon>
        <taxon>Neoptera</taxon>
        <taxon>Endopterygota</taxon>
        <taxon>Coleoptera</taxon>
        <taxon>Polyphaga</taxon>
        <taxon>Elateriformia</taxon>
        <taxon>Elateroidea</taxon>
    </lineage>
</organism>
<evidence type="ECO:0000313" key="20">
    <source>
        <dbReference type="EMBL" id="AXS65340.1"/>
    </source>
</evidence>
<keyword evidence="13 18" id="KW-0520">NAD</keyword>
<evidence type="ECO:0000256" key="17">
    <source>
        <dbReference type="ARBA" id="ARBA00049551"/>
    </source>
</evidence>
<comment type="function">
    <text evidence="1">Core subunit of the mitochondrial membrane respiratory chain NADH dehydrogenase (Complex I) that is believed to belong to the minimal assembly required for catalysis. Complex I functions in the transfer of electrons from NADH to the respiratory chain. The immediate electron acceptor for the enzyme is believed to be ubiquinone.</text>
</comment>
<feature type="transmembrane region" description="Helical" evidence="18">
    <location>
        <begin position="232"/>
        <end position="251"/>
    </location>
</feature>